<evidence type="ECO:0000313" key="3">
    <source>
        <dbReference type="Proteomes" id="UP000002027"/>
    </source>
</evidence>
<reference evidence="3" key="1">
    <citation type="submission" date="2009-11" db="EMBL/GenBank/DDBJ databases">
        <title>The complete chromosome 1 of Sphaerobacter thermophilus DSM 20745.</title>
        <authorList>
            <person name="Lucas S."/>
            <person name="Copeland A."/>
            <person name="Lapidus A."/>
            <person name="Glavina del Rio T."/>
            <person name="Dalin E."/>
            <person name="Tice H."/>
            <person name="Bruce D."/>
            <person name="Goodwin L."/>
            <person name="Pitluck S."/>
            <person name="Kyrpides N."/>
            <person name="Mavromatis K."/>
            <person name="Ivanova N."/>
            <person name="Mikhailova N."/>
            <person name="LaButti K.M."/>
            <person name="Clum A."/>
            <person name="Sun H.I."/>
            <person name="Brettin T."/>
            <person name="Detter J.C."/>
            <person name="Han C."/>
            <person name="Larimer F."/>
            <person name="Land M."/>
            <person name="Hauser L."/>
            <person name="Markowitz V."/>
            <person name="Cheng J.F."/>
            <person name="Hugenholtz P."/>
            <person name="Woyke T."/>
            <person name="Wu D."/>
            <person name="Steenblock K."/>
            <person name="Schneider S."/>
            <person name="Pukall R."/>
            <person name="Goeker M."/>
            <person name="Klenk H.P."/>
            <person name="Eisen J.A."/>
        </authorList>
    </citation>
    <scope>NUCLEOTIDE SEQUENCE [LARGE SCALE GENOMIC DNA]</scope>
    <source>
        <strain evidence="3">ATCC 49802 / DSM 20745 / S 6022</strain>
    </source>
</reference>
<dbReference type="PANTHER" id="PTHR33303:SF2">
    <property type="entry name" value="COA-BINDING DOMAIN-CONTAINING PROTEIN"/>
    <property type="match status" value="1"/>
</dbReference>
<accession>D1C5K7</accession>
<dbReference type="AlphaFoldDB" id="D1C5K7"/>
<dbReference type="Proteomes" id="UP000002027">
    <property type="component" value="Chromosome 1"/>
</dbReference>
<dbReference type="HOGENOM" id="CLU_112567_0_0_0"/>
<evidence type="ECO:0000313" key="2">
    <source>
        <dbReference type="EMBL" id="ACZ37523.1"/>
    </source>
</evidence>
<reference evidence="2 3" key="2">
    <citation type="journal article" date="2010" name="Stand. Genomic Sci.">
        <title>Complete genome sequence of Desulfohalobium retbaense type strain (HR(100)).</title>
        <authorList>
            <person name="Spring S."/>
            <person name="Nolan M."/>
            <person name="Lapidus A."/>
            <person name="Glavina Del Rio T."/>
            <person name="Copeland A."/>
            <person name="Tice H."/>
            <person name="Cheng J.F."/>
            <person name="Lucas S."/>
            <person name="Land M."/>
            <person name="Chen F."/>
            <person name="Bruce D."/>
            <person name="Goodwin L."/>
            <person name="Pitluck S."/>
            <person name="Ivanova N."/>
            <person name="Mavromatis K."/>
            <person name="Mikhailova N."/>
            <person name="Pati A."/>
            <person name="Chen A."/>
            <person name="Palaniappan K."/>
            <person name="Hauser L."/>
            <person name="Chang Y.J."/>
            <person name="Jeffries C.D."/>
            <person name="Munk C."/>
            <person name="Kiss H."/>
            <person name="Chain P."/>
            <person name="Han C."/>
            <person name="Brettin T."/>
            <person name="Detter J.C."/>
            <person name="Schuler E."/>
            <person name="Goker M."/>
            <person name="Rohde M."/>
            <person name="Bristow J."/>
            <person name="Eisen J.A."/>
            <person name="Markowitz V."/>
            <person name="Hugenholtz P."/>
            <person name="Kyrpides N.C."/>
            <person name="Klenk H.P."/>
        </authorList>
    </citation>
    <scope>NUCLEOTIDE SEQUENCE [LARGE SCALE GENOMIC DNA]</scope>
    <source>
        <strain evidence="3">ATCC 49802 / DSM 20745 / S 6022</strain>
    </source>
</reference>
<evidence type="ECO:0000259" key="1">
    <source>
        <dbReference type="SMART" id="SM00881"/>
    </source>
</evidence>
<dbReference type="InterPro" id="IPR036291">
    <property type="entry name" value="NAD(P)-bd_dom_sf"/>
</dbReference>
<proteinExistence type="predicted"/>
<protein>
    <submittedName>
        <fullName evidence="2">CoA-binding domain protein</fullName>
    </submittedName>
</protein>
<dbReference type="SMART" id="SM00881">
    <property type="entry name" value="CoA_binding"/>
    <property type="match status" value="1"/>
</dbReference>
<organism evidence="2 3">
    <name type="scientific">Sphaerobacter thermophilus (strain ATCC 49802 / DSM 20745 / KCCM 41009 / NCIMB 13125 / S 6022)</name>
    <dbReference type="NCBI Taxonomy" id="479434"/>
    <lineage>
        <taxon>Bacteria</taxon>
        <taxon>Pseudomonadati</taxon>
        <taxon>Thermomicrobiota</taxon>
        <taxon>Thermomicrobia</taxon>
        <taxon>Sphaerobacterales</taxon>
        <taxon>Sphaerobacterineae</taxon>
        <taxon>Sphaerobacteraceae</taxon>
        <taxon>Sphaerobacter</taxon>
    </lineage>
</organism>
<dbReference type="OrthoDB" id="9804695at2"/>
<dbReference type="InterPro" id="IPR003781">
    <property type="entry name" value="CoA-bd"/>
</dbReference>
<gene>
    <name evidence="2" type="ordered locus">Sthe_0084</name>
</gene>
<dbReference type="eggNOG" id="COG1832">
    <property type="taxonomic scope" value="Bacteria"/>
</dbReference>
<sequence length="148" mass="16406">MAYEEAVDLSRYQDPATIDEILRTARTIAIVGLSSKPNRPSYGVAAYLQRQGYLIIPVNPAEQEVLGERAYPSLLDVPEPIDVVDVFRRPEATPDIAREAVAVGAKVFWLQLDIINPEAIAIAEQGGLTVIVDRCTAIEHQRWKRSHG</sequence>
<dbReference type="InParanoid" id="D1C5K7"/>
<dbReference type="SUPFAM" id="SSF51735">
    <property type="entry name" value="NAD(P)-binding Rossmann-fold domains"/>
    <property type="match status" value="1"/>
</dbReference>
<dbReference type="FunCoup" id="D1C5K7">
    <property type="interactions" value="29"/>
</dbReference>
<feature type="domain" description="CoA-binding" evidence="1">
    <location>
        <begin position="22"/>
        <end position="114"/>
    </location>
</feature>
<dbReference type="RefSeq" id="WP_012870572.1">
    <property type="nucleotide sequence ID" value="NC_013523.1"/>
</dbReference>
<dbReference type="STRING" id="479434.Sthe_0084"/>
<keyword evidence="3" id="KW-1185">Reference proteome</keyword>
<name>D1C5K7_SPHTD</name>
<dbReference type="Gene3D" id="3.40.50.720">
    <property type="entry name" value="NAD(P)-binding Rossmann-like Domain"/>
    <property type="match status" value="1"/>
</dbReference>
<dbReference type="PANTHER" id="PTHR33303">
    <property type="entry name" value="CYTOPLASMIC PROTEIN-RELATED"/>
    <property type="match status" value="1"/>
</dbReference>
<dbReference type="EMBL" id="CP001823">
    <property type="protein sequence ID" value="ACZ37523.1"/>
    <property type="molecule type" value="Genomic_DNA"/>
</dbReference>
<dbReference type="KEGG" id="sti:Sthe_0084"/>
<dbReference type="Pfam" id="PF13380">
    <property type="entry name" value="CoA_binding_2"/>
    <property type="match status" value="1"/>
</dbReference>